<dbReference type="EMBL" id="CP036298">
    <property type="protein sequence ID" value="QDV24773.1"/>
    <property type="molecule type" value="Genomic_DNA"/>
</dbReference>
<organism evidence="1 2">
    <name type="scientific">Aureliella helgolandensis</name>
    <dbReference type="NCBI Taxonomy" id="2527968"/>
    <lineage>
        <taxon>Bacteria</taxon>
        <taxon>Pseudomonadati</taxon>
        <taxon>Planctomycetota</taxon>
        <taxon>Planctomycetia</taxon>
        <taxon>Pirellulales</taxon>
        <taxon>Pirellulaceae</taxon>
        <taxon>Aureliella</taxon>
    </lineage>
</organism>
<proteinExistence type="predicted"/>
<dbReference type="AlphaFoldDB" id="A0A518G867"/>
<evidence type="ECO:0000313" key="1">
    <source>
        <dbReference type="EMBL" id="QDV24773.1"/>
    </source>
</evidence>
<sequence length="314" mass="35822">MFSSAPAYCETIRNDMHIAVISSDFRSAKNWYTAKASPKCRMQTSYNWAQWVNARVDTQYTIDAEDAARDESTTTEGRIREAWNKLAFLRHRAETKKAHRLSASDKATFEDLCSCIHEIASEFGPGDWNQLFTYTDFSAIPLPVSILTLAFTEREEGRIPSRKVFVERCRKAVRALGMTSCLFETELPEETSNSKEEMFRTAAHMLACLEEQTATNGYLKAASQFEKAKEARWALACIYRNVRYRIRDEQLDELDKDIRTFDAHSAGVDTMLAILTATAPIKSKLPSRKSLYRSVRRELKNRPGSERGILDGLK</sequence>
<gene>
    <name evidence="1" type="ORF">Q31a_30950</name>
</gene>
<accession>A0A518G867</accession>
<name>A0A518G867_9BACT</name>
<dbReference type="KEGG" id="ahel:Q31a_30950"/>
<reference evidence="1 2" key="1">
    <citation type="submission" date="2019-02" db="EMBL/GenBank/DDBJ databases">
        <title>Deep-cultivation of Planctomycetes and their phenomic and genomic characterization uncovers novel biology.</title>
        <authorList>
            <person name="Wiegand S."/>
            <person name="Jogler M."/>
            <person name="Boedeker C."/>
            <person name="Pinto D."/>
            <person name="Vollmers J."/>
            <person name="Rivas-Marin E."/>
            <person name="Kohn T."/>
            <person name="Peeters S.H."/>
            <person name="Heuer A."/>
            <person name="Rast P."/>
            <person name="Oberbeckmann S."/>
            <person name="Bunk B."/>
            <person name="Jeske O."/>
            <person name="Meyerdierks A."/>
            <person name="Storesund J.E."/>
            <person name="Kallscheuer N."/>
            <person name="Luecker S."/>
            <person name="Lage O.M."/>
            <person name="Pohl T."/>
            <person name="Merkel B.J."/>
            <person name="Hornburger P."/>
            <person name="Mueller R.-W."/>
            <person name="Bruemmer F."/>
            <person name="Labrenz M."/>
            <person name="Spormann A.M."/>
            <person name="Op den Camp H."/>
            <person name="Overmann J."/>
            <person name="Amann R."/>
            <person name="Jetten M.S.M."/>
            <person name="Mascher T."/>
            <person name="Medema M.H."/>
            <person name="Devos D.P."/>
            <person name="Kaster A.-K."/>
            <person name="Ovreas L."/>
            <person name="Rohde M."/>
            <person name="Galperin M.Y."/>
            <person name="Jogler C."/>
        </authorList>
    </citation>
    <scope>NUCLEOTIDE SEQUENCE [LARGE SCALE GENOMIC DNA]</scope>
    <source>
        <strain evidence="1 2">Q31a</strain>
    </source>
</reference>
<evidence type="ECO:0000313" key="2">
    <source>
        <dbReference type="Proteomes" id="UP000318017"/>
    </source>
</evidence>
<protein>
    <submittedName>
        <fullName evidence="1">Uncharacterized protein</fullName>
    </submittedName>
</protein>
<keyword evidence="2" id="KW-1185">Reference proteome</keyword>
<dbReference type="Proteomes" id="UP000318017">
    <property type="component" value="Chromosome"/>
</dbReference>